<dbReference type="PATRIC" id="fig|1082933.3.peg.1723"/>
<keyword evidence="3" id="KW-1185">Reference proteome</keyword>
<feature type="transmembrane region" description="Helical" evidence="1">
    <location>
        <begin position="188"/>
        <end position="211"/>
    </location>
</feature>
<organism evidence="2 3">
    <name type="scientific">Mesorhizobium amorphae CCNWGS0123</name>
    <dbReference type="NCBI Taxonomy" id="1082933"/>
    <lineage>
        <taxon>Bacteria</taxon>
        <taxon>Pseudomonadati</taxon>
        <taxon>Pseudomonadota</taxon>
        <taxon>Alphaproteobacteria</taxon>
        <taxon>Hyphomicrobiales</taxon>
        <taxon>Phyllobacteriaceae</taxon>
        <taxon>Mesorhizobium</taxon>
    </lineage>
</organism>
<evidence type="ECO:0000313" key="2">
    <source>
        <dbReference type="EMBL" id="EHH12390.1"/>
    </source>
</evidence>
<keyword evidence="1" id="KW-1133">Transmembrane helix</keyword>
<gene>
    <name evidence="2" type="ORF">MEA186_09020</name>
</gene>
<dbReference type="eggNOG" id="COG2091">
    <property type="taxonomic scope" value="Bacteria"/>
</dbReference>
<evidence type="ECO:0000256" key="1">
    <source>
        <dbReference type="SAM" id="Phobius"/>
    </source>
</evidence>
<protein>
    <recommendedName>
        <fullName evidence="4">Glycosyltransferase RgtA/B/C/D-like domain-containing protein</fullName>
    </recommendedName>
</protein>
<dbReference type="EMBL" id="AGSN01000083">
    <property type="protein sequence ID" value="EHH12390.1"/>
    <property type="molecule type" value="Genomic_DNA"/>
</dbReference>
<feature type="transmembrane region" description="Helical" evidence="1">
    <location>
        <begin position="278"/>
        <end position="296"/>
    </location>
</feature>
<feature type="transmembrane region" description="Helical" evidence="1">
    <location>
        <begin position="100"/>
        <end position="121"/>
    </location>
</feature>
<name>G6Y788_9HYPH</name>
<feature type="transmembrane region" description="Helical" evidence="1">
    <location>
        <begin position="327"/>
        <end position="346"/>
    </location>
</feature>
<keyword evidence="1" id="KW-0472">Membrane</keyword>
<dbReference type="Proteomes" id="UP000002949">
    <property type="component" value="Unassembled WGS sequence"/>
</dbReference>
<dbReference type="AlphaFoldDB" id="G6Y788"/>
<dbReference type="OrthoDB" id="6196188at2"/>
<reference evidence="2 3" key="1">
    <citation type="journal article" date="2012" name="J. Bacteriol.">
        <title>Draft Genome Sequence of Plant Growth-Promoting Rhizobium Mesorhizobium amorphae, Isolated from Zinc-Lead Mine Tailings.</title>
        <authorList>
            <person name="Hao X."/>
            <person name="Lin Y."/>
            <person name="Johnstone L."/>
            <person name="Baltrus D.A."/>
            <person name="Miller S.J."/>
            <person name="Wei G."/>
            <person name="Rensing C."/>
        </authorList>
    </citation>
    <scope>NUCLEOTIDE SEQUENCE [LARGE SCALE GENOMIC DNA]</scope>
    <source>
        <strain evidence="2 3">CCNWGS0123</strain>
    </source>
</reference>
<feature type="transmembrane region" description="Helical" evidence="1">
    <location>
        <begin position="21"/>
        <end position="46"/>
    </location>
</feature>
<keyword evidence="1" id="KW-0812">Transmembrane</keyword>
<feature type="transmembrane region" description="Helical" evidence="1">
    <location>
        <begin position="303"/>
        <end position="321"/>
    </location>
</feature>
<evidence type="ECO:0000313" key="3">
    <source>
        <dbReference type="Proteomes" id="UP000002949"/>
    </source>
</evidence>
<evidence type="ECO:0008006" key="4">
    <source>
        <dbReference type="Google" id="ProtNLM"/>
    </source>
</evidence>
<proteinExistence type="predicted"/>
<dbReference type="KEGG" id="mamo:A6B35_05005"/>
<sequence length="532" mass="57980">MSSAEPFDRPLAGLELSSRPAWLTVAPLFLTLATAAYAAWLAIAVVPTNVDVSWLLVVCDRLLAGERLNTDILETNPPFSIWLYMPFMLLEKLTGIGAELWLTLGVVCLGLASLFVSARILVRVDPIYRQPGVLWVLPAAVFMILCFLPDQFGQREQFALIGILPWLALQCARQRTPDFAAGSLAERILAGLGAAVVVMVKPPHFALALMLPSLCLAFQRRSPRPLFVTENLIGAAIAVGYVACIAIFDRAYFTDILPLLGDVYLPIRAPFIDNLANWPKVVLLLSAAIVIAMGGARHVHWDTRILLASALGLVVAFLLMGKGWPNHALPMVAITVLASGLQLLRFGDFHKAGIVRRAALIFGCALVLQTTVRAQYIVLAADNGPIERSVAAIRGTIEHPTIISIAAQMQAAHPLTRLVDGTFISRHPGAWVVSKAEKLVRTADDPEQKQRLETIRDRTIGEFAAEISARKPDIVLSGPEADPAWNALMPNDKRIAAVLSDYHVLHTEPAITVYVRSAAPQEAEGLRRKTAW</sequence>
<feature type="transmembrane region" description="Helical" evidence="1">
    <location>
        <begin position="133"/>
        <end position="152"/>
    </location>
</feature>
<dbReference type="RefSeq" id="WP_006201281.1">
    <property type="nucleotide sequence ID" value="NZ_AGSN01000083.1"/>
</dbReference>
<feature type="transmembrane region" description="Helical" evidence="1">
    <location>
        <begin position="232"/>
        <end position="253"/>
    </location>
</feature>
<dbReference type="STRING" id="1082933.A6B35_05005"/>
<accession>G6Y788</accession>